<comment type="caution">
    <text evidence="1">The sequence shown here is derived from an EMBL/GenBank/DDBJ whole genome shotgun (WGS) entry which is preliminary data.</text>
</comment>
<dbReference type="Proteomes" id="UP000391919">
    <property type="component" value="Unassembled WGS sequence"/>
</dbReference>
<accession>A0A5J4JGA4</accession>
<evidence type="ECO:0000313" key="2">
    <source>
        <dbReference type="Proteomes" id="UP000391919"/>
    </source>
</evidence>
<evidence type="ECO:0000313" key="1">
    <source>
        <dbReference type="EMBL" id="GER69358.1"/>
    </source>
</evidence>
<protein>
    <submittedName>
        <fullName evidence="1">Uncharacterized protein</fullName>
    </submittedName>
</protein>
<dbReference type="RefSeq" id="WP_172967439.1">
    <property type="nucleotide sequence ID" value="NZ_BKZP01000007.1"/>
</dbReference>
<dbReference type="Gene3D" id="3.20.20.140">
    <property type="entry name" value="Metal-dependent hydrolases"/>
    <property type="match status" value="1"/>
</dbReference>
<reference evidence="1 2" key="1">
    <citation type="submission" date="2019-09" db="EMBL/GenBank/DDBJ databases">
        <title>Draft genome sequence of Bacillus sp. JC-7.</title>
        <authorList>
            <person name="Tanaka N."/>
            <person name="Shiwa Y."/>
            <person name="Fujita N."/>
            <person name="Tanasupawat S."/>
        </authorList>
    </citation>
    <scope>NUCLEOTIDE SEQUENCE [LARGE SCALE GENOMIC DNA]</scope>
    <source>
        <strain evidence="1 2">JC-7</strain>
    </source>
</reference>
<organism evidence="1 2">
    <name type="scientific">Weizmannia acidilactici</name>
    <dbReference type="NCBI Taxonomy" id="2607726"/>
    <lineage>
        <taxon>Bacteria</taxon>
        <taxon>Bacillati</taxon>
        <taxon>Bacillota</taxon>
        <taxon>Bacilli</taxon>
        <taxon>Bacillales</taxon>
        <taxon>Bacillaceae</taxon>
        <taxon>Heyndrickxia</taxon>
    </lineage>
</organism>
<sequence>MENLHPAHIFEDILPALRENGITETKTEKMLGTNAVGLYGGEPVKVG</sequence>
<gene>
    <name evidence="1" type="ORF">BpJC7_06610</name>
</gene>
<proteinExistence type="predicted"/>
<name>A0A5J4JGA4_9BACI</name>
<dbReference type="AlphaFoldDB" id="A0A5J4JGA4"/>
<keyword evidence="2" id="KW-1185">Reference proteome</keyword>
<dbReference type="EMBL" id="BKZQ01000006">
    <property type="protein sequence ID" value="GER69358.1"/>
    <property type="molecule type" value="Genomic_DNA"/>
</dbReference>